<feature type="region of interest" description="Disordered" evidence="1">
    <location>
        <begin position="746"/>
        <end position="778"/>
    </location>
</feature>
<feature type="compositionally biased region" description="Basic and acidic residues" evidence="1">
    <location>
        <begin position="904"/>
        <end position="913"/>
    </location>
</feature>
<protein>
    <submittedName>
        <fullName evidence="2">Uncharacterized protein</fullName>
    </submittedName>
</protein>
<gene>
    <name evidence="2" type="ORF">EPUS_07962</name>
</gene>
<feature type="compositionally biased region" description="Polar residues" evidence="1">
    <location>
        <begin position="894"/>
        <end position="903"/>
    </location>
</feature>
<dbReference type="EMBL" id="KE721306">
    <property type="protein sequence ID" value="ERF70541.1"/>
    <property type="molecule type" value="Genomic_DNA"/>
</dbReference>
<accession>U1GFM0</accession>
<feature type="compositionally biased region" description="Polar residues" evidence="1">
    <location>
        <begin position="831"/>
        <end position="845"/>
    </location>
</feature>
<dbReference type="eggNOG" id="ENOG502RNVJ">
    <property type="taxonomic scope" value="Eukaryota"/>
</dbReference>
<proteinExistence type="predicted"/>
<feature type="compositionally biased region" description="Acidic residues" evidence="1">
    <location>
        <begin position="914"/>
        <end position="928"/>
    </location>
</feature>
<reference evidence="3" key="1">
    <citation type="journal article" date="2014" name="BMC Genomics">
        <title>Genome characteristics reveal the impact of lichenization on lichen-forming fungus Endocarpon pusillum Hedwig (Verrucariales, Ascomycota).</title>
        <authorList>
            <person name="Wang Y.-Y."/>
            <person name="Liu B."/>
            <person name="Zhang X.-Y."/>
            <person name="Zhou Q.-M."/>
            <person name="Zhang T."/>
            <person name="Li H."/>
            <person name="Yu Y.-F."/>
            <person name="Zhang X.-L."/>
            <person name="Hao X.-Y."/>
            <person name="Wang M."/>
            <person name="Wang L."/>
            <person name="Wei J.-C."/>
        </authorList>
    </citation>
    <scope>NUCLEOTIDE SEQUENCE [LARGE SCALE GENOMIC DNA]</scope>
    <source>
        <strain evidence="3">Z07020 / HMAS-L-300199</strain>
    </source>
</reference>
<dbReference type="AlphaFoldDB" id="U1GFM0"/>
<evidence type="ECO:0000313" key="3">
    <source>
        <dbReference type="Proteomes" id="UP000019373"/>
    </source>
</evidence>
<dbReference type="Proteomes" id="UP000019373">
    <property type="component" value="Unassembled WGS sequence"/>
</dbReference>
<feature type="region of interest" description="Disordered" evidence="1">
    <location>
        <begin position="1"/>
        <end position="29"/>
    </location>
</feature>
<feature type="region of interest" description="Disordered" evidence="1">
    <location>
        <begin position="532"/>
        <end position="567"/>
    </location>
</feature>
<feature type="region of interest" description="Disordered" evidence="1">
    <location>
        <begin position="1036"/>
        <end position="1066"/>
    </location>
</feature>
<feature type="compositionally biased region" description="Low complexity" evidence="1">
    <location>
        <begin position="1036"/>
        <end position="1054"/>
    </location>
</feature>
<feature type="compositionally biased region" description="Polar residues" evidence="1">
    <location>
        <begin position="685"/>
        <end position="698"/>
    </location>
</feature>
<feature type="region of interest" description="Disordered" evidence="1">
    <location>
        <begin position="635"/>
        <end position="698"/>
    </location>
</feature>
<feature type="compositionally biased region" description="Low complexity" evidence="1">
    <location>
        <begin position="667"/>
        <end position="676"/>
    </location>
</feature>
<evidence type="ECO:0000313" key="2">
    <source>
        <dbReference type="EMBL" id="ERF70541.1"/>
    </source>
</evidence>
<feature type="compositionally biased region" description="Polar residues" evidence="1">
    <location>
        <begin position="761"/>
        <end position="772"/>
    </location>
</feature>
<feature type="region of interest" description="Disordered" evidence="1">
    <location>
        <begin position="829"/>
        <end position="850"/>
    </location>
</feature>
<dbReference type="RefSeq" id="XP_007803794.1">
    <property type="nucleotide sequence ID" value="XM_007805603.1"/>
</dbReference>
<keyword evidence="3" id="KW-1185">Reference proteome</keyword>
<feature type="compositionally biased region" description="Low complexity" evidence="1">
    <location>
        <begin position="554"/>
        <end position="566"/>
    </location>
</feature>
<organism evidence="2 3">
    <name type="scientific">Endocarpon pusillum (strain Z07020 / HMAS-L-300199)</name>
    <name type="common">Lichen-forming fungus</name>
    <dbReference type="NCBI Taxonomy" id="1263415"/>
    <lineage>
        <taxon>Eukaryota</taxon>
        <taxon>Fungi</taxon>
        <taxon>Dikarya</taxon>
        <taxon>Ascomycota</taxon>
        <taxon>Pezizomycotina</taxon>
        <taxon>Eurotiomycetes</taxon>
        <taxon>Chaetothyriomycetidae</taxon>
        <taxon>Verrucariales</taxon>
        <taxon>Verrucariaceae</taxon>
        <taxon>Endocarpon</taxon>
    </lineage>
</organism>
<feature type="compositionally biased region" description="Polar residues" evidence="1">
    <location>
        <begin position="77"/>
        <end position="96"/>
    </location>
</feature>
<feature type="compositionally biased region" description="Basic and acidic residues" evidence="1">
    <location>
        <begin position="420"/>
        <end position="429"/>
    </location>
</feature>
<feature type="region of interest" description="Disordered" evidence="1">
    <location>
        <begin position="872"/>
        <end position="930"/>
    </location>
</feature>
<dbReference type="HOGENOM" id="CLU_278372_0_0_1"/>
<feature type="region of interest" description="Disordered" evidence="1">
    <location>
        <begin position="420"/>
        <end position="508"/>
    </location>
</feature>
<feature type="compositionally biased region" description="Basic and acidic residues" evidence="1">
    <location>
        <begin position="488"/>
        <end position="497"/>
    </location>
</feature>
<feature type="region of interest" description="Disordered" evidence="1">
    <location>
        <begin position="1093"/>
        <end position="1113"/>
    </location>
</feature>
<dbReference type="OrthoDB" id="5421702at2759"/>
<name>U1GFM0_ENDPU</name>
<evidence type="ECO:0000256" key="1">
    <source>
        <dbReference type="SAM" id="MobiDB-lite"/>
    </source>
</evidence>
<sequence>MADMATNIPVVQAAEPPDMSQRSLGSPVREKSFPLCDHAPRLIPQMPRTGELIQIPGLGNAEESSPHQPDVSDLNCHDTTAQTGDSQDNASSTLETSAPLPDAISHAPVNIDGLPVDESRTIQEPLEKPHINRGMRCALQAAQTEWERQSSQFHKNKNIHHFNFLGEGVTHKTTTPPAVSLLVAVTGAKSGFVSQWGERGTEIPDPHGFAVMRNAMKHVDPVIYQGPAEILHLRGSRLREAATGLCKNFYSQHGTWWSDTYGEHEDRPELDGMNVLKYEPQIFPVNGWFQNSSMMDRWDLCRNSERLAKEKLQETQQVLKRQHACERKGSPLYEVMTTEDLHLSPKERVDMPMAATSSKDGDGARKGYSAWTVDINQFLGKCAKWSDEIDDEDEESISPSPAAPLGHLTSAAVQIEAKRDLEGEPKVDVEPTSSATPDSHAAPDTSPVSTVADDKGLTIECEEVNGRPSRPAELQSGPVHNSITPCHADAKSPEHSLEGLTQEELEEEDREIYGDTAAVSVSVPDTLRPLQKCGLVDRQDGVESSSESSEEGADASSTAPTTPADSVSLGVSFCRPIREKPAALVHQPQTVPATTPHISSLAASSVNFSFPIRKKPVAPFKDLQVVSATVFDDSSLTSAADSTKPPIRVKLPGATNLPKDTVENGFATSAEVSSSTSPPPASGSDMSYNAPSRPSSPLLQNVLSDLEDEDGIGENEQMSPISLKTLNHVILPLQLRKSPARRLTDSPFAPMEMSEEAWPATDTTNEEPSPSKCTAKPKSASLVLPSDDFEPAIVSPKQMLGKFKRASLLSSKGSSIPRSKSFANLKDLAKENSSPRSVQRQSSLPSHAELEKLAELPLPKTKYRSKLDKMEVISEENESEAEMSVSPEEPEALLTTTSDPTCQTKDDKAHNEDVTDEDGSDEHSDDTDVVIHPKSPVRSQYKRPASNTPRKMMGRRSIWSDMPSYANSYTSTGNLEPLDEVESVDVSVEGTGNRAIYAIDYWAGVFEHENNIDFPRSAPTNASNVPVSADPLTAARSVAGSASSSPHGSSNASAEDTEATTPISNKAAKTITDVHFIRTKPATSVWGRIKAKVTAQPSRSSPAPPTKEKSKLAKKMKKFLRKGIEAFGNGARPMGL</sequence>
<feature type="region of interest" description="Disordered" evidence="1">
    <location>
        <begin position="58"/>
        <end position="112"/>
    </location>
</feature>
<dbReference type="GeneID" id="19242840"/>